<proteinExistence type="predicted"/>
<feature type="region of interest" description="Disordered" evidence="1">
    <location>
        <begin position="1"/>
        <end position="28"/>
    </location>
</feature>
<dbReference type="KEGG" id="pmj:P9211_03391"/>
<protein>
    <submittedName>
        <fullName evidence="2">Uncharacterized protein</fullName>
    </submittedName>
</protein>
<dbReference type="STRING" id="93059.P9211_03391"/>
<name>A9BDW0_PROM4</name>
<evidence type="ECO:0000313" key="3">
    <source>
        <dbReference type="Proteomes" id="UP000000788"/>
    </source>
</evidence>
<keyword evidence="3" id="KW-1185">Reference proteome</keyword>
<dbReference type="RefSeq" id="WP_012194894.1">
    <property type="nucleotide sequence ID" value="NC_009976.1"/>
</dbReference>
<evidence type="ECO:0000313" key="2">
    <source>
        <dbReference type="EMBL" id="ABX08270.1"/>
    </source>
</evidence>
<reference evidence="2 3" key="1">
    <citation type="journal article" date="2007" name="PLoS Genet.">
        <title>Patterns and implications of gene gain and loss in the evolution of Prochlorococcus.</title>
        <authorList>
            <person name="Kettler G.C."/>
            <person name="Martiny A.C."/>
            <person name="Huang K."/>
            <person name="Zucker J."/>
            <person name="Coleman M.L."/>
            <person name="Rodrigue S."/>
            <person name="Chen F."/>
            <person name="Lapidus A."/>
            <person name="Ferriera S."/>
            <person name="Johnson J."/>
            <person name="Steglich C."/>
            <person name="Church G.M."/>
            <person name="Richardson P."/>
            <person name="Chisholm S.W."/>
        </authorList>
    </citation>
    <scope>NUCLEOTIDE SEQUENCE [LARGE SCALE GENOMIC DNA]</scope>
    <source>
        <strain evidence="3">MIT 9211</strain>
    </source>
</reference>
<gene>
    <name evidence="2" type="ordered locus">P9211_03391</name>
</gene>
<dbReference type="EMBL" id="CP000878">
    <property type="protein sequence ID" value="ABX08270.1"/>
    <property type="molecule type" value="Genomic_DNA"/>
</dbReference>
<dbReference type="OrthoDB" id="540907at2"/>
<dbReference type="HOGENOM" id="CLU_208555_0_0_3"/>
<feature type="region of interest" description="Disordered" evidence="1">
    <location>
        <begin position="40"/>
        <end position="63"/>
    </location>
</feature>
<dbReference type="AlphaFoldDB" id="A9BDW0"/>
<feature type="compositionally biased region" description="Polar residues" evidence="1">
    <location>
        <begin position="1"/>
        <end position="10"/>
    </location>
</feature>
<organism evidence="2 3">
    <name type="scientific">Prochlorococcus marinus (strain MIT 9211)</name>
    <dbReference type="NCBI Taxonomy" id="93059"/>
    <lineage>
        <taxon>Bacteria</taxon>
        <taxon>Bacillati</taxon>
        <taxon>Cyanobacteriota</taxon>
        <taxon>Cyanophyceae</taxon>
        <taxon>Synechococcales</taxon>
        <taxon>Prochlorococcaceae</taxon>
        <taxon>Prochlorococcus</taxon>
    </lineage>
</organism>
<accession>A9BDW0</accession>
<sequence>MAINRPTSNEKPGDQSADTPSGKKVPMAMSMMVDSMVRMIQKGTTDKGIDSSSEEPLQTQNEH</sequence>
<dbReference type="Proteomes" id="UP000000788">
    <property type="component" value="Chromosome"/>
</dbReference>
<evidence type="ECO:0000256" key="1">
    <source>
        <dbReference type="SAM" id="MobiDB-lite"/>
    </source>
</evidence>
<feature type="compositionally biased region" description="Polar residues" evidence="1">
    <location>
        <begin position="50"/>
        <end position="63"/>
    </location>
</feature>